<sequence>MGKLKMCKMPGCEKERYEPKMLFCGEHERKFKQFVSKSSKSILGVATLAVAFIAKVMADNKGKK</sequence>
<reference evidence="1" key="1">
    <citation type="submission" date="2023-02" db="EMBL/GenBank/DDBJ databases">
        <title>Complete genome sequence of Lactobacillus curvatus CACC879 isolated from Pig feces.</title>
        <authorList>
            <person name="Park S."/>
            <person name="Park M.A."/>
            <person name="Kim D.-H."/>
            <person name="Kim Y."/>
        </authorList>
    </citation>
    <scope>NUCLEOTIDE SEQUENCE</scope>
    <source>
        <strain evidence="1">CACC879</strain>
    </source>
</reference>
<dbReference type="AlphaFoldDB" id="A0AAJ5RFP8"/>
<name>A0AAJ5RFP8_LATCU</name>
<evidence type="ECO:0000313" key="1">
    <source>
        <dbReference type="EMBL" id="WDC92002.1"/>
    </source>
</evidence>
<organism evidence="1 2">
    <name type="scientific">Latilactobacillus curvatus</name>
    <name type="common">Lactobacillus curvatus</name>
    <dbReference type="NCBI Taxonomy" id="28038"/>
    <lineage>
        <taxon>Bacteria</taxon>
        <taxon>Bacillati</taxon>
        <taxon>Bacillota</taxon>
        <taxon>Bacilli</taxon>
        <taxon>Lactobacillales</taxon>
        <taxon>Lactobacillaceae</taxon>
        <taxon>Latilactobacillus</taxon>
    </lineage>
</organism>
<evidence type="ECO:0000313" key="2">
    <source>
        <dbReference type="Proteomes" id="UP001215533"/>
    </source>
</evidence>
<dbReference type="Proteomes" id="UP001215533">
    <property type="component" value="Chromosome"/>
</dbReference>
<protein>
    <submittedName>
        <fullName evidence="1">Uncharacterized protein</fullName>
    </submittedName>
</protein>
<gene>
    <name evidence="1" type="ORF">PSR33_00230</name>
</gene>
<accession>A0AAJ5RFP8</accession>
<dbReference type="RefSeq" id="WP_273960150.1">
    <property type="nucleotide sequence ID" value="NZ_JAHIAD010000004.1"/>
</dbReference>
<dbReference type="EMBL" id="CP117683">
    <property type="protein sequence ID" value="WDC92002.1"/>
    <property type="molecule type" value="Genomic_DNA"/>
</dbReference>
<proteinExistence type="predicted"/>